<accession>T1HVV9</accession>
<dbReference type="AlphaFoldDB" id="T1HVV9"/>
<dbReference type="InParanoid" id="T1HVV9"/>
<dbReference type="HOGENOM" id="CLU_1483788_0_0_1"/>
<feature type="region of interest" description="Disordered" evidence="1">
    <location>
        <begin position="131"/>
        <end position="182"/>
    </location>
</feature>
<dbReference type="EnsemblMetazoa" id="RPRC008179-RA">
    <property type="protein sequence ID" value="RPRC008179-PA"/>
    <property type="gene ID" value="RPRC008179"/>
</dbReference>
<dbReference type="Proteomes" id="UP000015103">
    <property type="component" value="Unassembled WGS sequence"/>
</dbReference>
<feature type="compositionally biased region" description="Basic residues" evidence="1">
    <location>
        <begin position="142"/>
        <end position="154"/>
    </location>
</feature>
<reference evidence="2" key="1">
    <citation type="submission" date="2015-05" db="UniProtKB">
        <authorList>
            <consortium name="EnsemblMetazoa"/>
        </authorList>
    </citation>
    <scope>IDENTIFICATION</scope>
</reference>
<dbReference type="GeneID" id="141448606"/>
<keyword evidence="3" id="KW-1185">Reference proteome</keyword>
<evidence type="ECO:0000313" key="3">
    <source>
        <dbReference type="Proteomes" id="UP000015103"/>
    </source>
</evidence>
<name>T1HVV9_RHOPR</name>
<proteinExistence type="predicted"/>
<feature type="compositionally biased region" description="Basic and acidic residues" evidence="1">
    <location>
        <begin position="155"/>
        <end position="176"/>
    </location>
</feature>
<organism evidence="2 3">
    <name type="scientific">Rhodnius prolixus</name>
    <name type="common">Triatomid bug</name>
    <dbReference type="NCBI Taxonomy" id="13249"/>
    <lineage>
        <taxon>Eukaryota</taxon>
        <taxon>Metazoa</taxon>
        <taxon>Ecdysozoa</taxon>
        <taxon>Arthropoda</taxon>
        <taxon>Hexapoda</taxon>
        <taxon>Insecta</taxon>
        <taxon>Pterygota</taxon>
        <taxon>Neoptera</taxon>
        <taxon>Paraneoptera</taxon>
        <taxon>Hemiptera</taxon>
        <taxon>Heteroptera</taxon>
        <taxon>Panheteroptera</taxon>
        <taxon>Cimicomorpha</taxon>
        <taxon>Reduviidae</taxon>
        <taxon>Triatominae</taxon>
        <taxon>Rhodnius</taxon>
    </lineage>
</organism>
<dbReference type="RefSeq" id="XP_073973193.1">
    <property type="nucleotide sequence ID" value="XM_074117092.1"/>
</dbReference>
<evidence type="ECO:0000256" key="1">
    <source>
        <dbReference type="SAM" id="MobiDB-lite"/>
    </source>
</evidence>
<sequence>MNGKNSIYVDDGESEETEDIVPETLVSCDWREDPRQYDCAPPGCIGFNGHQVVFHCFRPGQPYISRNAAADKCLISLATLSTGEQACTITYDKPPPRPKIPQHIVCTTERGINCELGELVMEKTIFEAEVQTDKKKDEKKKGEKKKGEKKKGDKKKGEKAKAEKKKGEKAKAEKKAGAKKKV</sequence>
<evidence type="ECO:0000313" key="2">
    <source>
        <dbReference type="EnsemblMetazoa" id="RPRC008179-PA"/>
    </source>
</evidence>
<dbReference type="VEuPathDB" id="VectorBase:RPRC008179"/>
<dbReference type="EMBL" id="ACPB03020531">
    <property type="status" value="NOT_ANNOTATED_CDS"/>
    <property type="molecule type" value="Genomic_DNA"/>
</dbReference>
<protein>
    <submittedName>
        <fullName evidence="2">Uncharacterized protein</fullName>
    </submittedName>
</protein>
<dbReference type="RefSeq" id="XP_073973194.1">
    <property type="nucleotide sequence ID" value="XM_074117093.1"/>
</dbReference>
<feature type="compositionally biased region" description="Basic and acidic residues" evidence="1">
    <location>
        <begin position="131"/>
        <end position="141"/>
    </location>
</feature>